<reference evidence="1 2" key="1">
    <citation type="submission" date="2016-12" db="EMBL/GenBank/DDBJ databases">
        <authorList>
            <person name="Song W.-J."/>
            <person name="Kurnit D.M."/>
        </authorList>
    </citation>
    <scope>NUCLEOTIDE SEQUENCE [LARGE SCALE GENOMIC DNA]</scope>
    <source>
        <strain evidence="1 2">DSM 18488</strain>
    </source>
</reference>
<dbReference type="PANTHER" id="PTHR30087">
    <property type="entry name" value="INNER MEMBRANE PROTEIN"/>
    <property type="match status" value="1"/>
</dbReference>
<evidence type="ECO:0000313" key="2">
    <source>
        <dbReference type="Proteomes" id="UP000184603"/>
    </source>
</evidence>
<dbReference type="STRING" id="1121416.SAMN02745220_04572"/>
<accession>A0A1M7YIM5</accession>
<sequence length="124" mass="13190">MGFCTRYDGATKPHEDCIRALAKSCWIPICPEQLGGLATPREAAVLTGGNGHDVLAGRAQVITGSGRDVTENFIRGAEMVLQLARLQNISTVILKARSPSCAVHGKIGVTAALLKTHGYTLIEY</sequence>
<evidence type="ECO:0000313" key="1">
    <source>
        <dbReference type="EMBL" id="SHO52460.1"/>
    </source>
</evidence>
<dbReference type="Proteomes" id="UP000184603">
    <property type="component" value="Unassembled WGS sequence"/>
</dbReference>
<dbReference type="AlphaFoldDB" id="A0A1M7YIM5"/>
<dbReference type="EMBL" id="FRFE01000036">
    <property type="protein sequence ID" value="SHO52460.1"/>
    <property type="molecule type" value="Genomic_DNA"/>
</dbReference>
<name>A0A1M7YIM5_9BACT</name>
<organism evidence="1 2">
    <name type="scientific">Desulfopila aestuarii DSM 18488</name>
    <dbReference type="NCBI Taxonomy" id="1121416"/>
    <lineage>
        <taxon>Bacteria</taxon>
        <taxon>Pseudomonadati</taxon>
        <taxon>Thermodesulfobacteriota</taxon>
        <taxon>Desulfobulbia</taxon>
        <taxon>Desulfobulbales</taxon>
        <taxon>Desulfocapsaceae</taxon>
        <taxon>Desulfopila</taxon>
    </lineage>
</organism>
<dbReference type="PANTHER" id="PTHR30087:SF1">
    <property type="entry name" value="HYPOTHETICAL CYTOSOLIC PROTEIN"/>
    <property type="match status" value="1"/>
</dbReference>
<gene>
    <name evidence="1" type="ORF">SAMN02745220_04572</name>
</gene>
<dbReference type="InterPro" id="IPR007553">
    <property type="entry name" value="2-thiour_desulf"/>
</dbReference>
<dbReference type="Pfam" id="PF04463">
    <property type="entry name" value="2-thiour_desulf"/>
    <property type="match status" value="1"/>
</dbReference>
<protein>
    <submittedName>
        <fullName evidence="1">Uncharacterized conserved protein YbbK, DUF523 family</fullName>
    </submittedName>
</protein>
<keyword evidence="2" id="KW-1185">Reference proteome</keyword>
<proteinExistence type="predicted"/>